<dbReference type="EMBL" id="CP118868">
    <property type="protein sequence ID" value="WEG35257.1"/>
    <property type="molecule type" value="Genomic_DNA"/>
</dbReference>
<evidence type="ECO:0000313" key="2">
    <source>
        <dbReference type="Proteomes" id="UP001220478"/>
    </source>
</evidence>
<accession>A0ABY8C3V9</accession>
<keyword evidence="2" id="KW-1185">Reference proteome</keyword>
<proteinExistence type="predicted"/>
<protein>
    <submittedName>
        <fullName evidence="1">Uncharacterized protein</fullName>
    </submittedName>
</protein>
<gene>
    <name evidence="1" type="ORF">PYS61_04820</name>
</gene>
<sequence length="190" mass="21051">MVDNEISAEDLAIMAAVKAAVKQGEKVKSQDLLHSWENACQCCYGEGKSQNLTEWDGETYIDEQQDTNSAAADLPITEADKQAMARAKQLCEETKNLSEEEILAAWQRASAGCCGEGQMVHHNWGLDYTLTDELADVSEQEAQLAEQDRAEVEELAQAEAETGYNYAALKQLISDELHKNVQATESKRKH</sequence>
<dbReference type="RefSeq" id="WP_315570709.1">
    <property type="nucleotide sequence ID" value="NZ_CP118866.1"/>
</dbReference>
<dbReference type="Proteomes" id="UP001220478">
    <property type="component" value="Chromosome"/>
</dbReference>
<evidence type="ECO:0000313" key="1">
    <source>
        <dbReference type="EMBL" id="WEG35257.1"/>
    </source>
</evidence>
<name>A0ABY8C3V9_9FIRM</name>
<reference evidence="1 2" key="1">
    <citation type="submission" date="2023-02" db="EMBL/GenBank/DDBJ databases">
        <title>Novel Oscillospiraceae bacterial genomes.</title>
        <authorList>
            <person name="Srinivasan S."/>
            <person name="Austin M.N."/>
            <person name="Fiedler T.L."/>
            <person name="Strenk S.M."/>
            <person name="Agnew K.J."/>
            <person name="Nagana Gowda G.A."/>
            <person name="Raftery D."/>
            <person name="Beamer M.A."/>
            <person name="Achilles S.L."/>
            <person name="Wiesenfeld H.C."/>
            <person name="Fredricks D.N."/>
            <person name="Hillier S.L."/>
        </authorList>
    </citation>
    <scope>NUCLEOTIDE SEQUENCE [LARGE SCALE GENOMIC DNA]</scope>
    <source>
        <strain evidence="1 2">CHIC02 1186E3-8</strain>
    </source>
</reference>
<organism evidence="1 2">
    <name type="scientific">Amygdalobacter indicium</name>
    <dbReference type="NCBI Taxonomy" id="3029272"/>
    <lineage>
        <taxon>Bacteria</taxon>
        <taxon>Bacillati</taxon>
        <taxon>Bacillota</taxon>
        <taxon>Clostridia</taxon>
        <taxon>Eubacteriales</taxon>
        <taxon>Oscillospiraceae</taxon>
        <taxon>Amygdalobacter</taxon>
    </lineage>
</organism>